<comment type="caution">
    <text evidence="1">The sequence shown here is derived from an EMBL/GenBank/DDBJ whole genome shotgun (WGS) entry which is preliminary data.</text>
</comment>
<evidence type="ECO:0000313" key="2">
    <source>
        <dbReference type="Proteomes" id="UP001579974"/>
    </source>
</evidence>
<name>A0ABV5ALM5_9BACL</name>
<gene>
    <name evidence="1" type="ORF">KKP3000_003123</name>
</gene>
<dbReference type="RefSeq" id="WP_375330608.1">
    <property type="nucleotide sequence ID" value="NZ_JBDXSU010000045.1"/>
</dbReference>
<proteinExistence type="predicted"/>
<accession>A0ABV5ALM5</accession>
<dbReference type="Proteomes" id="UP001579974">
    <property type="component" value="Unassembled WGS sequence"/>
</dbReference>
<sequence length="71" mass="8366">TRNPCYYWDFNSFSRPYLIPHHIPMNLSNCPGIRSYFMNHENNLMVVQKNENNACDAEHGWHPGEIGRPFS</sequence>
<reference evidence="1 2" key="1">
    <citation type="journal article" date="2024" name="Int. J. Mol. Sci.">
        <title>Exploration of Alicyclobacillus spp. Genome in Search of Antibiotic Resistance.</title>
        <authorList>
            <person name="Bucka-Kolendo J."/>
            <person name="Kiousi D.E."/>
            <person name="Dekowska A."/>
            <person name="Mikolajczuk-Szczyrba A."/>
            <person name="Karadedos D.M."/>
            <person name="Michael P."/>
            <person name="Galanis A."/>
            <person name="Sokolowska B."/>
        </authorList>
    </citation>
    <scope>NUCLEOTIDE SEQUENCE [LARGE SCALE GENOMIC DNA]</scope>
    <source>
        <strain evidence="1 2">KKP 3000</strain>
    </source>
</reference>
<protein>
    <submittedName>
        <fullName evidence="1">Uncharacterized protein</fullName>
    </submittedName>
</protein>
<evidence type="ECO:0000313" key="1">
    <source>
        <dbReference type="EMBL" id="MFB5193177.1"/>
    </source>
</evidence>
<feature type="non-terminal residue" evidence="1">
    <location>
        <position position="1"/>
    </location>
</feature>
<keyword evidence="2" id="KW-1185">Reference proteome</keyword>
<dbReference type="EMBL" id="JBDXSU010000045">
    <property type="protein sequence ID" value="MFB5193177.1"/>
    <property type="molecule type" value="Genomic_DNA"/>
</dbReference>
<organism evidence="1 2">
    <name type="scientific">Alicyclobacillus fastidiosus</name>
    <dbReference type="NCBI Taxonomy" id="392011"/>
    <lineage>
        <taxon>Bacteria</taxon>
        <taxon>Bacillati</taxon>
        <taxon>Bacillota</taxon>
        <taxon>Bacilli</taxon>
        <taxon>Bacillales</taxon>
        <taxon>Alicyclobacillaceae</taxon>
        <taxon>Alicyclobacillus</taxon>
    </lineage>
</organism>